<evidence type="ECO:0000313" key="10">
    <source>
        <dbReference type="EMBL" id="QYD71535.1"/>
    </source>
</evidence>
<dbReference type="InterPro" id="IPR005828">
    <property type="entry name" value="MFS_sugar_transport-like"/>
</dbReference>
<dbReference type="InterPro" id="IPR020846">
    <property type="entry name" value="MFS_dom"/>
</dbReference>
<evidence type="ECO:0000256" key="6">
    <source>
        <dbReference type="ARBA" id="ARBA00023136"/>
    </source>
</evidence>
<feature type="transmembrane region" description="Helical" evidence="8">
    <location>
        <begin position="111"/>
        <end position="129"/>
    </location>
</feature>
<dbReference type="Gene3D" id="1.20.1250.20">
    <property type="entry name" value="MFS general substrate transporter like domains"/>
    <property type="match status" value="2"/>
</dbReference>
<evidence type="ECO:0000256" key="1">
    <source>
        <dbReference type="ARBA" id="ARBA00004651"/>
    </source>
</evidence>
<evidence type="ECO:0000256" key="5">
    <source>
        <dbReference type="ARBA" id="ARBA00022989"/>
    </source>
</evidence>
<evidence type="ECO:0000256" key="8">
    <source>
        <dbReference type="SAM" id="Phobius"/>
    </source>
</evidence>
<reference evidence="10 11" key="1">
    <citation type="submission" date="2021-07" db="EMBL/GenBank/DDBJ databases">
        <title>Paraburkholderia edwinii protects Aspergillus sp. from phenazines by acting as a toxin sponge.</title>
        <authorList>
            <person name="Dahlstrom K.M."/>
            <person name="Newman D.K."/>
        </authorList>
    </citation>
    <scope>NUCLEOTIDE SEQUENCE [LARGE SCALE GENOMIC DNA]</scope>
    <source>
        <strain evidence="10 11">Pe01</strain>
    </source>
</reference>
<feature type="region of interest" description="Disordered" evidence="7">
    <location>
        <begin position="453"/>
        <end position="483"/>
    </location>
</feature>
<keyword evidence="3" id="KW-1003">Cell membrane</keyword>
<feature type="transmembrane region" description="Helical" evidence="8">
    <location>
        <begin position="301"/>
        <end position="322"/>
    </location>
</feature>
<feature type="transmembrane region" description="Helical" evidence="8">
    <location>
        <begin position="329"/>
        <end position="349"/>
    </location>
</feature>
<sequence length="483" mass="51857">MEENMSLSGTEGADASSAHTASHAAPHAAYSPRLYAIAGIASLIGTTIEWYDFFVYGTAAALVFNRIFFPAFDPVTGTLAAFGTYAVGFFARPVGAIVFGHFGDKVGRKSMLLLTVVMMGTPTVLIGLVPTYEKIGYWAAVILVLMSVIQGLAIGGEYGGAVLMAVEHAPKGKKGFFGSLPQAGVAFGLVLSSIAMAAVAKLPEHAMLDWGWRVPFWASIVLLTVGWFIRLKVSESPDFERMKQRGEQVKAPVLHVVRHHKRELLTVAGARLAEVTWFYTVATFSLSYATQRLHIASSTMLHAMIWGAAAALFTIPVAGWLGDKTQHRLMFALGAIGICVFAFVFFDLLNASNTASIYLAMLIALAGVYALLYGPEGNLFSIQFPASVRYSGISLAVQTSGAIGGGLAPVIATYLVRLAHGSPIYLAWYLCTLGLIALVSVALMRKNEDFGNREATSHGRADSDLSHHPQGSQRDGRLHTYSE</sequence>
<feature type="compositionally biased region" description="Basic and acidic residues" evidence="7">
    <location>
        <begin position="474"/>
        <end position="483"/>
    </location>
</feature>
<dbReference type="PANTHER" id="PTHR43045:SF1">
    <property type="entry name" value="SHIKIMATE TRANSPORTER"/>
    <property type="match status" value="1"/>
</dbReference>
<organism evidence="10 11">
    <name type="scientific">Paraburkholderia edwinii</name>
    <dbReference type="NCBI Taxonomy" id="2861782"/>
    <lineage>
        <taxon>Bacteria</taxon>
        <taxon>Pseudomonadati</taxon>
        <taxon>Pseudomonadota</taxon>
        <taxon>Betaproteobacteria</taxon>
        <taxon>Burkholderiales</taxon>
        <taxon>Burkholderiaceae</taxon>
        <taxon>Paraburkholderia</taxon>
    </lineage>
</organism>
<dbReference type="PANTHER" id="PTHR43045">
    <property type="entry name" value="SHIKIMATE TRANSPORTER"/>
    <property type="match status" value="1"/>
</dbReference>
<evidence type="ECO:0000256" key="7">
    <source>
        <dbReference type="SAM" id="MobiDB-lite"/>
    </source>
</evidence>
<keyword evidence="5 8" id="KW-1133">Transmembrane helix</keyword>
<evidence type="ECO:0000259" key="9">
    <source>
        <dbReference type="PROSITE" id="PS50850"/>
    </source>
</evidence>
<feature type="transmembrane region" description="Helical" evidence="8">
    <location>
        <begin position="355"/>
        <end position="374"/>
    </location>
</feature>
<feature type="transmembrane region" description="Helical" evidence="8">
    <location>
        <begin position="135"/>
        <end position="155"/>
    </location>
</feature>
<feature type="transmembrane region" description="Helical" evidence="8">
    <location>
        <begin position="212"/>
        <end position="233"/>
    </location>
</feature>
<dbReference type="EMBL" id="CP080096">
    <property type="protein sequence ID" value="QYD71535.1"/>
    <property type="molecule type" value="Genomic_DNA"/>
</dbReference>
<gene>
    <name evidence="10" type="ORF">KZJ38_31485</name>
</gene>
<keyword evidence="2" id="KW-0813">Transport</keyword>
<feature type="transmembrane region" description="Helical" evidence="8">
    <location>
        <begin position="176"/>
        <end position="200"/>
    </location>
</feature>
<feature type="transmembrane region" description="Helical" evidence="8">
    <location>
        <begin position="395"/>
        <end position="416"/>
    </location>
</feature>
<feature type="transmembrane region" description="Helical" evidence="8">
    <location>
        <begin position="268"/>
        <end position="289"/>
    </location>
</feature>
<dbReference type="Pfam" id="PF00083">
    <property type="entry name" value="Sugar_tr"/>
    <property type="match status" value="1"/>
</dbReference>
<feature type="compositionally biased region" description="Basic and acidic residues" evidence="7">
    <location>
        <begin position="453"/>
        <end position="467"/>
    </location>
</feature>
<accession>A0ABX8URC0</accession>
<proteinExistence type="predicted"/>
<keyword evidence="6 8" id="KW-0472">Membrane</keyword>
<evidence type="ECO:0000256" key="4">
    <source>
        <dbReference type="ARBA" id="ARBA00022692"/>
    </source>
</evidence>
<evidence type="ECO:0000313" key="11">
    <source>
        <dbReference type="Proteomes" id="UP000826462"/>
    </source>
</evidence>
<protein>
    <submittedName>
        <fullName evidence="10">MHS family MFS transporter</fullName>
    </submittedName>
</protein>
<dbReference type="Proteomes" id="UP000826462">
    <property type="component" value="Chromosome 2"/>
</dbReference>
<evidence type="ECO:0000256" key="2">
    <source>
        <dbReference type="ARBA" id="ARBA00022448"/>
    </source>
</evidence>
<comment type="subcellular location">
    <subcellularLocation>
        <location evidence="1">Cell membrane</location>
        <topology evidence="1">Multi-pass membrane protein</topology>
    </subcellularLocation>
</comment>
<evidence type="ECO:0000256" key="3">
    <source>
        <dbReference type="ARBA" id="ARBA00022475"/>
    </source>
</evidence>
<dbReference type="InterPro" id="IPR036259">
    <property type="entry name" value="MFS_trans_sf"/>
</dbReference>
<dbReference type="SUPFAM" id="SSF103473">
    <property type="entry name" value="MFS general substrate transporter"/>
    <property type="match status" value="1"/>
</dbReference>
<keyword evidence="4 8" id="KW-0812">Transmembrane</keyword>
<dbReference type="CDD" id="cd17369">
    <property type="entry name" value="MFS_ShiA_like"/>
    <property type="match status" value="1"/>
</dbReference>
<dbReference type="PROSITE" id="PS50850">
    <property type="entry name" value="MFS"/>
    <property type="match status" value="1"/>
</dbReference>
<feature type="transmembrane region" description="Helical" evidence="8">
    <location>
        <begin position="78"/>
        <end position="99"/>
    </location>
</feature>
<keyword evidence="11" id="KW-1185">Reference proteome</keyword>
<name>A0ABX8URC0_9BURK</name>
<feature type="domain" description="Major facilitator superfamily (MFS) profile" evidence="9">
    <location>
        <begin position="38"/>
        <end position="449"/>
    </location>
</feature>
<feature type="transmembrane region" description="Helical" evidence="8">
    <location>
        <begin position="422"/>
        <end position="443"/>
    </location>
</feature>